<evidence type="ECO:0008006" key="3">
    <source>
        <dbReference type="Google" id="ProtNLM"/>
    </source>
</evidence>
<keyword evidence="2" id="KW-1185">Reference proteome</keyword>
<protein>
    <recommendedName>
        <fullName evidence="3">DUF1559 domain-containing protein</fullName>
    </recommendedName>
</protein>
<dbReference type="KEGG" id="uli:ETAA1_49890"/>
<dbReference type="PANTHER" id="PTHR30093">
    <property type="entry name" value="GENERAL SECRETION PATHWAY PROTEIN G"/>
    <property type="match status" value="1"/>
</dbReference>
<dbReference type="AlphaFoldDB" id="A0A517XZR3"/>
<reference evidence="1 2" key="1">
    <citation type="submission" date="2019-02" db="EMBL/GenBank/DDBJ databases">
        <title>Deep-cultivation of Planctomycetes and their phenomic and genomic characterization uncovers novel biology.</title>
        <authorList>
            <person name="Wiegand S."/>
            <person name="Jogler M."/>
            <person name="Boedeker C."/>
            <person name="Pinto D."/>
            <person name="Vollmers J."/>
            <person name="Rivas-Marin E."/>
            <person name="Kohn T."/>
            <person name="Peeters S.H."/>
            <person name="Heuer A."/>
            <person name="Rast P."/>
            <person name="Oberbeckmann S."/>
            <person name="Bunk B."/>
            <person name="Jeske O."/>
            <person name="Meyerdierks A."/>
            <person name="Storesund J.E."/>
            <person name="Kallscheuer N."/>
            <person name="Luecker S."/>
            <person name="Lage O.M."/>
            <person name="Pohl T."/>
            <person name="Merkel B.J."/>
            <person name="Hornburger P."/>
            <person name="Mueller R.-W."/>
            <person name="Bruemmer F."/>
            <person name="Labrenz M."/>
            <person name="Spormann A.M."/>
            <person name="Op den Camp H."/>
            <person name="Overmann J."/>
            <person name="Amann R."/>
            <person name="Jetten M.S.M."/>
            <person name="Mascher T."/>
            <person name="Medema M.H."/>
            <person name="Devos D.P."/>
            <person name="Kaster A.-K."/>
            <person name="Ovreas L."/>
            <person name="Rohde M."/>
            <person name="Galperin M.Y."/>
            <person name="Jogler C."/>
        </authorList>
    </citation>
    <scope>NUCLEOTIDE SEQUENCE [LARGE SCALE GENOMIC DNA]</scope>
    <source>
        <strain evidence="1 2">ETA_A1</strain>
    </source>
</reference>
<dbReference type="NCBIfam" id="TIGR02532">
    <property type="entry name" value="IV_pilin_GFxxxE"/>
    <property type="match status" value="1"/>
</dbReference>
<evidence type="ECO:0000313" key="2">
    <source>
        <dbReference type="Proteomes" id="UP000319576"/>
    </source>
</evidence>
<evidence type="ECO:0000313" key="1">
    <source>
        <dbReference type="EMBL" id="QDU22999.1"/>
    </source>
</evidence>
<organism evidence="1 2">
    <name type="scientific">Urbifossiella limnaea</name>
    <dbReference type="NCBI Taxonomy" id="2528023"/>
    <lineage>
        <taxon>Bacteria</taxon>
        <taxon>Pseudomonadati</taxon>
        <taxon>Planctomycetota</taxon>
        <taxon>Planctomycetia</taxon>
        <taxon>Gemmatales</taxon>
        <taxon>Gemmataceae</taxon>
        <taxon>Urbifossiella</taxon>
    </lineage>
</organism>
<gene>
    <name evidence="1" type="ORF">ETAA1_49890</name>
</gene>
<dbReference type="Proteomes" id="UP000319576">
    <property type="component" value="Chromosome"/>
</dbReference>
<dbReference type="PANTHER" id="PTHR30093:SF2">
    <property type="entry name" value="TYPE II SECRETION SYSTEM PROTEIN H"/>
    <property type="match status" value="1"/>
</dbReference>
<dbReference type="InterPro" id="IPR012902">
    <property type="entry name" value="N_methyl_site"/>
</dbReference>
<dbReference type="InterPro" id="IPR045584">
    <property type="entry name" value="Pilin-like"/>
</dbReference>
<name>A0A517XZR3_9BACT</name>
<dbReference type="SUPFAM" id="SSF54523">
    <property type="entry name" value="Pili subunits"/>
    <property type="match status" value="1"/>
</dbReference>
<dbReference type="Gene3D" id="3.30.700.10">
    <property type="entry name" value="Glycoprotein, Type 4 Pilin"/>
    <property type="match status" value="1"/>
</dbReference>
<sequence>MRHEESVMTRRAMTLVELLLVIAIVGVLIGLLIPAVQGVRAAAAQSRCANQLRQLVLGLHTAAGSHNGRLPRADARLLVSAHTYAEDNIFITTLPYLEAYPISRSDIKAMDRRVPILICPLDPTAYVTDASLPITSYAGNAHVFQGIPFLDRTIPDGLSNTILFAEHHAFECGPDEAQFWFRMSKVGYPVRRATFADRGPIDLLYPSESDVYPVSDAANLGRTVASRRGRTFQVRPPAPYTRNCDPRIPQTGHPTAMPVGLGDGSVRHLRASIDEAVFWGAVTPAGGEVLADW</sequence>
<dbReference type="EMBL" id="CP036273">
    <property type="protein sequence ID" value="QDU22999.1"/>
    <property type="molecule type" value="Genomic_DNA"/>
</dbReference>
<proteinExistence type="predicted"/>
<accession>A0A517XZR3</accession>